<feature type="domain" description="Peptidase M14" evidence="15">
    <location>
        <begin position="206"/>
        <end position="584"/>
    </location>
</feature>
<keyword evidence="6 14" id="KW-0732">Signal</keyword>
<feature type="region of interest" description="Disordered" evidence="13">
    <location>
        <begin position="252"/>
        <end position="318"/>
    </location>
</feature>
<keyword evidence="5" id="KW-0479">Metal-binding</keyword>
<evidence type="ECO:0000259" key="15">
    <source>
        <dbReference type="PROSITE" id="PS52035"/>
    </source>
</evidence>
<evidence type="ECO:0000256" key="13">
    <source>
        <dbReference type="SAM" id="MobiDB-lite"/>
    </source>
</evidence>
<comment type="function">
    <text evidence="9">Inactive carboxypeptidase that may play a role in cell wall organization and biogenesis.</text>
</comment>
<name>A0ABP0DPA0_9PEZI</name>
<dbReference type="Pfam" id="PF00246">
    <property type="entry name" value="Peptidase_M14"/>
    <property type="match status" value="1"/>
</dbReference>
<evidence type="ECO:0000256" key="9">
    <source>
        <dbReference type="ARBA" id="ARBA00025210"/>
    </source>
</evidence>
<feature type="signal peptide" evidence="14">
    <location>
        <begin position="1"/>
        <end position="25"/>
    </location>
</feature>
<keyword evidence="4" id="KW-0964">Secreted</keyword>
<dbReference type="EMBL" id="CAWUOM010000066">
    <property type="protein sequence ID" value="CAK7270007.1"/>
    <property type="molecule type" value="Genomic_DNA"/>
</dbReference>
<protein>
    <recommendedName>
        <fullName evidence="10">Inactive metallocarboxypeptidase ECM14</fullName>
    </recommendedName>
    <alternativeName>
        <fullName evidence="11">Inactive metallocarboxypeptidase ecm14</fullName>
    </alternativeName>
</protein>
<feature type="chain" id="PRO_5046534853" description="Inactive metallocarboxypeptidase ECM14" evidence="14">
    <location>
        <begin position="26"/>
        <end position="647"/>
    </location>
</feature>
<evidence type="ECO:0000256" key="3">
    <source>
        <dbReference type="ARBA" id="ARBA00005988"/>
    </source>
</evidence>
<evidence type="ECO:0000256" key="7">
    <source>
        <dbReference type="ARBA" id="ARBA00022833"/>
    </source>
</evidence>
<accession>A0ABP0DPA0</accession>
<feature type="compositionally biased region" description="Basic and acidic residues" evidence="13">
    <location>
        <begin position="278"/>
        <end position="300"/>
    </location>
</feature>
<evidence type="ECO:0000313" key="16">
    <source>
        <dbReference type="EMBL" id="CAK7270007.1"/>
    </source>
</evidence>
<evidence type="ECO:0000256" key="11">
    <source>
        <dbReference type="ARBA" id="ARBA00026213"/>
    </source>
</evidence>
<comment type="caution">
    <text evidence="12">Lacks conserved residue(s) required for the propagation of feature annotation.</text>
</comment>
<comment type="caution">
    <text evidence="16">The sequence shown here is derived from an EMBL/GenBank/DDBJ whole genome shotgun (WGS) entry which is preliminary data.</text>
</comment>
<comment type="cofactor">
    <cofactor evidence="1">
        <name>Zn(2+)</name>
        <dbReference type="ChEBI" id="CHEBI:29105"/>
    </cofactor>
</comment>
<evidence type="ECO:0000256" key="12">
    <source>
        <dbReference type="PROSITE-ProRule" id="PRU01379"/>
    </source>
</evidence>
<evidence type="ECO:0000256" key="14">
    <source>
        <dbReference type="SAM" id="SignalP"/>
    </source>
</evidence>
<evidence type="ECO:0000256" key="1">
    <source>
        <dbReference type="ARBA" id="ARBA00001947"/>
    </source>
</evidence>
<dbReference type="PANTHER" id="PTHR11705">
    <property type="entry name" value="PROTEASE FAMILY M14 CARBOXYPEPTIDASE A,B"/>
    <property type="match status" value="1"/>
</dbReference>
<comment type="similarity">
    <text evidence="3 12">Belongs to the peptidase M14 family.</text>
</comment>
<evidence type="ECO:0000256" key="10">
    <source>
        <dbReference type="ARBA" id="ARBA00026187"/>
    </source>
</evidence>
<dbReference type="Gene3D" id="3.40.630.10">
    <property type="entry name" value="Zn peptidases"/>
    <property type="match status" value="1"/>
</dbReference>
<comment type="subcellular location">
    <subcellularLocation>
        <location evidence="2">Secreted</location>
    </subcellularLocation>
</comment>
<evidence type="ECO:0000313" key="17">
    <source>
        <dbReference type="Proteomes" id="UP001642501"/>
    </source>
</evidence>
<feature type="region of interest" description="Disordered" evidence="13">
    <location>
        <begin position="619"/>
        <end position="647"/>
    </location>
</feature>
<dbReference type="PROSITE" id="PS52035">
    <property type="entry name" value="PEPTIDASE_M14"/>
    <property type="match status" value="1"/>
</dbReference>
<dbReference type="InterPro" id="IPR000834">
    <property type="entry name" value="Peptidase_M14"/>
</dbReference>
<keyword evidence="8" id="KW-1015">Disulfide bond</keyword>
<reference evidence="16 17" key="1">
    <citation type="submission" date="2024-01" db="EMBL/GenBank/DDBJ databases">
        <authorList>
            <person name="Allen C."/>
            <person name="Tagirdzhanova G."/>
        </authorList>
    </citation>
    <scope>NUCLEOTIDE SEQUENCE [LARGE SCALE GENOMIC DNA]</scope>
    <source>
        <strain evidence="16 17">CBS 573.63</strain>
    </source>
</reference>
<dbReference type="SUPFAM" id="SSF53187">
    <property type="entry name" value="Zn-dependent exopeptidases"/>
    <property type="match status" value="1"/>
</dbReference>
<proteinExistence type="inferred from homology"/>
<dbReference type="PRINTS" id="PR00765">
    <property type="entry name" value="CRBOXYPTASEA"/>
</dbReference>
<evidence type="ECO:0000256" key="5">
    <source>
        <dbReference type="ARBA" id="ARBA00022723"/>
    </source>
</evidence>
<evidence type="ECO:0000256" key="8">
    <source>
        <dbReference type="ARBA" id="ARBA00023157"/>
    </source>
</evidence>
<sequence length="647" mass="71258">MRSQSLISVLFHAIAICLLVSSAAAGLPHGRRVTEPVRDSWVPRFMRLAWLRDSIADFFFNRSSSGSNSGSLKPLRTQWYDAATSAKYAQQTVIRFNVATPDEETALAAAAKRFFLDIWSFNNYTGTVDILLDKEAVAPLLTLLPESLHRSFTPLMSDLAAAVRNTYPRLDGLAGSTPLSLTGPGSLPDEATVSRDGGTDNVFFRDYQPYPVIVQWMKLLDVMFPFVNVVSVGESAEGREILGLRVGMSNHETSGQKKAFGSDDGDMEEEDDDGFVVVKKENSRKSKDTSDKNGRKQKERSSKRKPTPVGAEEPPKKRTILITGGLHAREWISSSSVSYIAWAIITGYGHSNIITKLIDNFDIVFVPVVNPDGYEYTWQTDRLWRKTRQSTNFRYCRGYDLDHAFGYEWNSKTPDEPCSESYGGESAFQAVEAQTFSAWARNEVETNNVKFIGFLDLHSYSQQILFPFSYSCAADPPNLENLEELAAGLAKAIRLSTGETYSVSSACEGVMNLASGGGGASSSMRIESGGGSAIDWFYHELHAKYSYQIKLRDTGSYGFLLPSSEIVPTGEEVFSAVKYFGDFLLGNNGIEKSLESSSSVDVKGETAEEAFTEATVGGSGSNSIYVTEDADPGTEQPALRLFGRRRR</sequence>
<evidence type="ECO:0000256" key="4">
    <source>
        <dbReference type="ARBA" id="ARBA00022525"/>
    </source>
</evidence>
<keyword evidence="17" id="KW-1185">Reference proteome</keyword>
<gene>
    <name evidence="16" type="primary">ECM14</name>
    <name evidence="16" type="ORF">SEPCBS57363_003887</name>
</gene>
<keyword evidence="7" id="KW-0862">Zinc</keyword>
<feature type="compositionally biased region" description="Acidic residues" evidence="13">
    <location>
        <begin position="263"/>
        <end position="274"/>
    </location>
</feature>
<dbReference type="PANTHER" id="PTHR11705:SF147">
    <property type="entry name" value="INACTIVE METALLOCARBOXYPEPTIDASE ECM14"/>
    <property type="match status" value="1"/>
</dbReference>
<organism evidence="16 17">
    <name type="scientific">Sporothrix epigloea</name>
    <dbReference type="NCBI Taxonomy" id="1892477"/>
    <lineage>
        <taxon>Eukaryota</taxon>
        <taxon>Fungi</taxon>
        <taxon>Dikarya</taxon>
        <taxon>Ascomycota</taxon>
        <taxon>Pezizomycotina</taxon>
        <taxon>Sordariomycetes</taxon>
        <taxon>Sordariomycetidae</taxon>
        <taxon>Ophiostomatales</taxon>
        <taxon>Ophiostomataceae</taxon>
        <taxon>Sporothrix</taxon>
    </lineage>
</organism>
<evidence type="ECO:0000256" key="6">
    <source>
        <dbReference type="ARBA" id="ARBA00022729"/>
    </source>
</evidence>
<dbReference type="CDD" id="cd03860">
    <property type="entry name" value="M14_CP_A-B_like"/>
    <property type="match status" value="1"/>
</dbReference>
<dbReference type="Proteomes" id="UP001642501">
    <property type="component" value="Unassembled WGS sequence"/>
</dbReference>
<evidence type="ECO:0000256" key="2">
    <source>
        <dbReference type="ARBA" id="ARBA00004613"/>
    </source>
</evidence>
<dbReference type="SMART" id="SM00631">
    <property type="entry name" value="Zn_pept"/>
    <property type="match status" value="1"/>
</dbReference>